<accession>A0A6N8JLF2</accession>
<gene>
    <name evidence="2" type="ORF">GO495_30715</name>
</gene>
<dbReference type="OrthoDB" id="1114031at2"/>
<dbReference type="PROSITE" id="PS51257">
    <property type="entry name" value="PROKAR_LIPOPROTEIN"/>
    <property type="match status" value="1"/>
</dbReference>
<dbReference type="Proteomes" id="UP000468388">
    <property type="component" value="Unassembled WGS sequence"/>
</dbReference>
<comment type="caution">
    <text evidence="2">The sequence shown here is derived from an EMBL/GenBank/DDBJ whole genome shotgun (WGS) entry which is preliminary data.</text>
</comment>
<evidence type="ECO:0000313" key="2">
    <source>
        <dbReference type="EMBL" id="MVT45002.1"/>
    </source>
</evidence>
<feature type="signal peptide" evidence="1">
    <location>
        <begin position="1"/>
        <end position="26"/>
    </location>
</feature>
<dbReference type="RefSeq" id="WP_157303785.1">
    <property type="nucleotide sequence ID" value="NZ_BAAAZB010000028.1"/>
</dbReference>
<protein>
    <recommendedName>
        <fullName evidence="4">Lipoprotein</fullName>
    </recommendedName>
</protein>
<dbReference type="AlphaFoldDB" id="A0A6N8JLF2"/>
<evidence type="ECO:0000256" key="1">
    <source>
        <dbReference type="SAM" id="SignalP"/>
    </source>
</evidence>
<organism evidence="2 3">
    <name type="scientific">Chitinophaga oryziterrae</name>
    <dbReference type="NCBI Taxonomy" id="1031224"/>
    <lineage>
        <taxon>Bacteria</taxon>
        <taxon>Pseudomonadati</taxon>
        <taxon>Bacteroidota</taxon>
        <taxon>Chitinophagia</taxon>
        <taxon>Chitinophagales</taxon>
        <taxon>Chitinophagaceae</taxon>
        <taxon>Chitinophaga</taxon>
    </lineage>
</organism>
<dbReference type="EMBL" id="WRXO01000014">
    <property type="protein sequence ID" value="MVT45002.1"/>
    <property type="molecule type" value="Genomic_DNA"/>
</dbReference>
<proteinExistence type="predicted"/>
<keyword evidence="3" id="KW-1185">Reference proteome</keyword>
<evidence type="ECO:0000313" key="3">
    <source>
        <dbReference type="Proteomes" id="UP000468388"/>
    </source>
</evidence>
<sequence length="293" mass="30994">MRSYFCFNRILAGVIALLLMATIFYACTKTTSDVAPSNANDNLSIGAAADQASVSGIYDDLFSVAAEISESEGLSETGRISGKHDLTNKLGQCYTAETDDVTIDHWPKTVTVSFGTGCADASGRTRAGIVKFIFTGYFRYPGATITVQPVTYTVNGISVTGTKVITNVGTNDAYKYTTQVKNGMIKLDTVYMTYGSNITITQTAGAGTTDVSDDIYTFSGSDTLTYPGGNVAITTVSDSSALERKFDCAWIGKGKAVLTLNSIKATIDYGNGVCDDSASISIGDKVKRIGLPK</sequence>
<reference evidence="2 3" key="1">
    <citation type="submission" date="2019-12" db="EMBL/GenBank/DDBJ databases">
        <title>The draft genomic sequence of strain Chitinophaga oryziterrae JCM 16595.</title>
        <authorList>
            <person name="Zhang X."/>
        </authorList>
    </citation>
    <scope>NUCLEOTIDE SEQUENCE [LARGE SCALE GENOMIC DNA]</scope>
    <source>
        <strain evidence="2 3">JCM 16595</strain>
    </source>
</reference>
<feature type="chain" id="PRO_5026978556" description="Lipoprotein" evidence="1">
    <location>
        <begin position="27"/>
        <end position="293"/>
    </location>
</feature>
<name>A0A6N8JLF2_9BACT</name>
<evidence type="ECO:0008006" key="4">
    <source>
        <dbReference type="Google" id="ProtNLM"/>
    </source>
</evidence>
<keyword evidence="1" id="KW-0732">Signal</keyword>